<reference evidence="2 3" key="1">
    <citation type="submission" date="2019-01" db="EMBL/GenBank/DDBJ databases">
        <title>Draft genome sequence of Psathyrella aberdarensis IHI B618.</title>
        <authorList>
            <person name="Buettner E."/>
            <person name="Kellner H."/>
        </authorList>
    </citation>
    <scope>NUCLEOTIDE SEQUENCE [LARGE SCALE GENOMIC DNA]</scope>
    <source>
        <strain evidence="2 3">IHI B618</strain>
    </source>
</reference>
<accession>A0A4Q2DD92</accession>
<dbReference type="Proteomes" id="UP000290288">
    <property type="component" value="Unassembled WGS sequence"/>
</dbReference>
<keyword evidence="1" id="KW-0732">Signal</keyword>
<keyword evidence="3" id="KW-1185">Reference proteome</keyword>
<feature type="chain" id="PRO_5020870741" evidence="1">
    <location>
        <begin position="22"/>
        <end position="170"/>
    </location>
</feature>
<dbReference type="AlphaFoldDB" id="A0A4Q2DD92"/>
<comment type="caution">
    <text evidence="2">The sequence shown here is derived from an EMBL/GenBank/DDBJ whole genome shotgun (WGS) entry which is preliminary data.</text>
</comment>
<dbReference type="OrthoDB" id="10364197at2759"/>
<evidence type="ECO:0000256" key="1">
    <source>
        <dbReference type="SAM" id="SignalP"/>
    </source>
</evidence>
<evidence type="ECO:0000313" key="3">
    <source>
        <dbReference type="Proteomes" id="UP000290288"/>
    </source>
</evidence>
<evidence type="ECO:0000313" key="2">
    <source>
        <dbReference type="EMBL" id="RXW17700.1"/>
    </source>
</evidence>
<feature type="signal peptide" evidence="1">
    <location>
        <begin position="1"/>
        <end position="21"/>
    </location>
</feature>
<gene>
    <name evidence="2" type="ORF">EST38_g8154</name>
</gene>
<organism evidence="2 3">
    <name type="scientific">Candolleomyces aberdarensis</name>
    <dbReference type="NCBI Taxonomy" id="2316362"/>
    <lineage>
        <taxon>Eukaryota</taxon>
        <taxon>Fungi</taxon>
        <taxon>Dikarya</taxon>
        <taxon>Basidiomycota</taxon>
        <taxon>Agaricomycotina</taxon>
        <taxon>Agaricomycetes</taxon>
        <taxon>Agaricomycetidae</taxon>
        <taxon>Agaricales</taxon>
        <taxon>Agaricineae</taxon>
        <taxon>Psathyrellaceae</taxon>
        <taxon>Candolleomyces</taxon>
    </lineage>
</organism>
<proteinExistence type="predicted"/>
<sequence>MKFSATFAVLAVLSIKTFVSASPVPSTADDFYLEMREEFTDGELYDMIARELLDYSDEFEGVDARELDADEDFLYVRVPSAYGMRLDPAKLAKSAGESRLQTKILNIIDQKSRPQPQVKTPIQRFRQVGQNVVQQNRQKLPNAAEVGRQIKNDFKNVQKKVDNINAAKRK</sequence>
<protein>
    <submittedName>
        <fullName evidence="2">Uncharacterized protein</fullName>
    </submittedName>
</protein>
<dbReference type="EMBL" id="SDEE01000319">
    <property type="protein sequence ID" value="RXW17700.1"/>
    <property type="molecule type" value="Genomic_DNA"/>
</dbReference>
<name>A0A4Q2DD92_9AGAR</name>